<evidence type="ECO:0000256" key="10">
    <source>
        <dbReference type="ARBA" id="ARBA00023004"/>
    </source>
</evidence>
<feature type="domain" description="Cytochrome oxidase subunit II copper A binding" evidence="18">
    <location>
        <begin position="104"/>
        <end position="218"/>
    </location>
</feature>
<evidence type="ECO:0000256" key="11">
    <source>
        <dbReference type="ARBA" id="ARBA00023008"/>
    </source>
</evidence>
<protein>
    <recommendedName>
        <fullName evidence="14">Cytochrome aa3 subunit 2</fullName>
    </recommendedName>
</protein>
<evidence type="ECO:0000259" key="18">
    <source>
        <dbReference type="PROSITE" id="PS50857"/>
    </source>
</evidence>
<comment type="function">
    <text evidence="13">Subunits I and II form the functional core of the enzyme complex. Electrons originating in cytochrome c are transferred via heme a and Cu(A) to the binuclear center formed by heme a3 and Cu(B).</text>
</comment>
<evidence type="ECO:0000256" key="8">
    <source>
        <dbReference type="ARBA" id="ARBA00022982"/>
    </source>
</evidence>
<evidence type="ECO:0000256" key="17">
    <source>
        <dbReference type="SAM" id="Phobius"/>
    </source>
</evidence>
<reference evidence="20 21" key="1">
    <citation type="submission" date="2018-06" db="EMBL/GenBank/DDBJ databases">
        <title>Genomic Encyclopedia of Archaeal and Bacterial Type Strains, Phase II (KMG-II): from individual species to whole genera.</title>
        <authorList>
            <person name="Goeker M."/>
        </authorList>
    </citation>
    <scope>NUCLEOTIDE SEQUENCE [LARGE SCALE GENOMIC DNA]</scope>
    <source>
        <strain evidence="20 21">DSM 22011</strain>
    </source>
</reference>
<dbReference type="Proteomes" id="UP000249165">
    <property type="component" value="Unassembled WGS sequence"/>
</dbReference>
<feature type="transmembrane region" description="Helical" evidence="17">
    <location>
        <begin position="70"/>
        <end position="95"/>
    </location>
</feature>
<comment type="catalytic activity">
    <reaction evidence="15">
        <text>4 Fe(II)-[cytochrome c] + O2 + 8 H(+)(in) = 4 Fe(III)-[cytochrome c] + 2 H2O + 4 H(+)(out)</text>
        <dbReference type="Rhea" id="RHEA:11436"/>
        <dbReference type="Rhea" id="RHEA-COMP:10350"/>
        <dbReference type="Rhea" id="RHEA-COMP:14399"/>
        <dbReference type="ChEBI" id="CHEBI:15377"/>
        <dbReference type="ChEBI" id="CHEBI:15378"/>
        <dbReference type="ChEBI" id="CHEBI:15379"/>
        <dbReference type="ChEBI" id="CHEBI:29033"/>
        <dbReference type="ChEBI" id="CHEBI:29034"/>
        <dbReference type="EC" id="7.1.1.9"/>
    </reaction>
</comment>
<dbReference type="Gene3D" id="2.60.40.420">
    <property type="entry name" value="Cupredoxins - blue copper proteins"/>
    <property type="match status" value="1"/>
</dbReference>
<evidence type="ECO:0000256" key="7">
    <source>
        <dbReference type="ARBA" id="ARBA00022723"/>
    </source>
</evidence>
<dbReference type="GO" id="GO:0005507">
    <property type="term" value="F:copper ion binding"/>
    <property type="evidence" value="ECO:0007669"/>
    <property type="project" value="InterPro"/>
</dbReference>
<keyword evidence="21" id="KW-1185">Reference proteome</keyword>
<evidence type="ECO:0000256" key="6">
    <source>
        <dbReference type="ARBA" id="ARBA00022692"/>
    </source>
</evidence>
<evidence type="ECO:0000256" key="14">
    <source>
        <dbReference type="ARBA" id="ARBA00031399"/>
    </source>
</evidence>
<keyword evidence="9 17" id="KW-1133">Transmembrane helix</keyword>
<keyword evidence="7 16" id="KW-0479">Metal-binding</keyword>
<keyword evidence="6 17" id="KW-0812">Transmembrane</keyword>
<dbReference type="PROSITE" id="PS51007">
    <property type="entry name" value="CYTC"/>
    <property type="match status" value="1"/>
</dbReference>
<gene>
    <name evidence="20" type="ORF">ATI53_102461</name>
</gene>
<keyword evidence="4 16" id="KW-0349">Heme</keyword>
<organism evidence="20 21">
    <name type="scientific">Salipiger aestuarii</name>
    <dbReference type="NCBI Taxonomy" id="568098"/>
    <lineage>
        <taxon>Bacteria</taxon>
        <taxon>Pseudomonadati</taxon>
        <taxon>Pseudomonadota</taxon>
        <taxon>Alphaproteobacteria</taxon>
        <taxon>Rhodobacterales</taxon>
        <taxon>Roseobacteraceae</taxon>
        <taxon>Salipiger</taxon>
    </lineage>
</organism>
<comment type="similarity">
    <text evidence="2">Belongs to the cytochrome c oxidase subunit 2 family.</text>
</comment>
<dbReference type="InterPro" id="IPR045187">
    <property type="entry name" value="CcO_II"/>
</dbReference>
<dbReference type="EMBL" id="QLMG01000024">
    <property type="protein sequence ID" value="RAK15305.1"/>
    <property type="molecule type" value="Genomic_DNA"/>
</dbReference>
<dbReference type="SUPFAM" id="SSF46626">
    <property type="entry name" value="Cytochrome c"/>
    <property type="match status" value="1"/>
</dbReference>
<dbReference type="InterPro" id="IPR036909">
    <property type="entry name" value="Cyt_c-like_dom_sf"/>
</dbReference>
<comment type="subcellular location">
    <subcellularLocation>
        <location evidence="1">Membrane</location>
        <topology evidence="1">Multi-pass membrane protein</topology>
    </subcellularLocation>
</comment>
<dbReference type="SUPFAM" id="SSF49503">
    <property type="entry name" value="Cupredoxins"/>
    <property type="match status" value="1"/>
</dbReference>
<comment type="caution">
    <text evidence="20">The sequence shown here is derived from an EMBL/GenBank/DDBJ whole genome shotgun (WGS) entry which is preliminary data.</text>
</comment>
<evidence type="ECO:0000256" key="2">
    <source>
        <dbReference type="ARBA" id="ARBA00007866"/>
    </source>
</evidence>
<feature type="domain" description="Cytochrome c" evidence="19">
    <location>
        <begin position="226"/>
        <end position="318"/>
    </location>
</feature>
<evidence type="ECO:0000256" key="16">
    <source>
        <dbReference type="PROSITE-ProRule" id="PRU00433"/>
    </source>
</evidence>
<dbReference type="InterPro" id="IPR009056">
    <property type="entry name" value="Cyt_c-like_dom"/>
</dbReference>
<evidence type="ECO:0000256" key="12">
    <source>
        <dbReference type="ARBA" id="ARBA00023136"/>
    </source>
</evidence>
<dbReference type="Pfam" id="PF00034">
    <property type="entry name" value="Cytochrom_C"/>
    <property type="match status" value="1"/>
</dbReference>
<dbReference type="GO" id="GO:0020037">
    <property type="term" value="F:heme binding"/>
    <property type="evidence" value="ECO:0007669"/>
    <property type="project" value="InterPro"/>
</dbReference>
<name>A0A327Y6E2_9RHOB</name>
<dbReference type="OrthoDB" id="9781261at2"/>
<dbReference type="PROSITE" id="PS50857">
    <property type="entry name" value="COX2_CUA"/>
    <property type="match status" value="1"/>
</dbReference>
<keyword evidence="12 17" id="KW-0472">Membrane</keyword>
<dbReference type="InterPro" id="IPR002429">
    <property type="entry name" value="CcO_II-like_C"/>
</dbReference>
<accession>A0A327Y6E2</accession>
<dbReference type="PANTHER" id="PTHR22888:SF9">
    <property type="entry name" value="CYTOCHROME C OXIDASE SUBUNIT 2"/>
    <property type="match status" value="1"/>
</dbReference>
<feature type="transmembrane region" description="Helical" evidence="17">
    <location>
        <begin position="35"/>
        <end position="58"/>
    </location>
</feature>
<evidence type="ECO:0000256" key="3">
    <source>
        <dbReference type="ARBA" id="ARBA00022448"/>
    </source>
</evidence>
<dbReference type="GO" id="GO:0016020">
    <property type="term" value="C:membrane"/>
    <property type="evidence" value="ECO:0007669"/>
    <property type="project" value="UniProtKB-SubCell"/>
</dbReference>
<evidence type="ECO:0000256" key="15">
    <source>
        <dbReference type="ARBA" id="ARBA00047816"/>
    </source>
</evidence>
<evidence type="ECO:0000259" key="19">
    <source>
        <dbReference type="PROSITE" id="PS51007"/>
    </source>
</evidence>
<dbReference type="PROSITE" id="PS51257">
    <property type="entry name" value="PROKAR_LIPOPROTEIN"/>
    <property type="match status" value="1"/>
</dbReference>
<dbReference type="InterPro" id="IPR008972">
    <property type="entry name" value="Cupredoxin"/>
</dbReference>
<dbReference type="Pfam" id="PF00116">
    <property type="entry name" value="COX2"/>
    <property type="match status" value="1"/>
</dbReference>
<evidence type="ECO:0000256" key="9">
    <source>
        <dbReference type="ARBA" id="ARBA00022989"/>
    </source>
</evidence>
<evidence type="ECO:0000256" key="13">
    <source>
        <dbReference type="ARBA" id="ARBA00024688"/>
    </source>
</evidence>
<dbReference type="PROSITE" id="PS00078">
    <property type="entry name" value="COX2"/>
    <property type="match status" value="1"/>
</dbReference>
<dbReference type="RefSeq" id="WP_111550618.1">
    <property type="nucleotide sequence ID" value="NZ_LIQE01000021.1"/>
</dbReference>
<evidence type="ECO:0000256" key="5">
    <source>
        <dbReference type="ARBA" id="ARBA00022660"/>
    </source>
</evidence>
<evidence type="ECO:0000256" key="4">
    <source>
        <dbReference type="ARBA" id="ARBA00022617"/>
    </source>
</evidence>
<dbReference type="InterPro" id="IPR001505">
    <property type="entry name" value="Copper_CuA"/>
</dbReference>
<dbReference type="PANTHER" id="PTHR22888">
    <property type="entry name" value="CYTOCHROME C OXIDASE, SUBUNIT II"/>
    <property type="match status" value="1"/>
</dbReference>
<keyword evidence="11" id="KW-0186">Copper</keyword>
<proteinExistence type="inferred from homology"/>
<evidence type="ECO:0000313" key="21">
    <source>
        <dbReference type="Proteomes" id="UP000249165"/>
    </source>
</evidence>
<dbReference type="AlphaFoldDB" id="A0A327Y6E2"/>
<evidence type="ECO:0000256" key="1">
    <source>
        <dbReference type="ARBA" id="ARBA00004141"/>
    </source>
</evidence>
<dbReference type="GO" id="GO:0004129">
    <property type="term" value="F:cytochrome-c oxidase activity"/>
    <property type="evidence" value="ECO:0007669"/>
    <property type="project" value="UniProtKB-EC"/>
</dbReference>
<keyword evidence="8" id="KW-0249">Electron transport</keyword>
<dbReference type="InterPro" id="IPR014222">
    <property type="entry name" value="Cyt_c_oxidase_su2"/>
</dbReference>
<keyword evidence="10 16" id="KW-0408">Iron</keyword>
<dbReference type="GO" id="GO:0016491">
    <property type="term" value="F:oxidoreductase activity"/>
    <property type="evidence" value="ECO:0007669"/>
    <property type="project" value="InterPro"/>
</dbReference>
<dbReference type="NCBIfam" id="TIGR02866">
    <property type="entry name" value="CoxB"/>
    <property type="match status" value="1"/>
</dbReference>
<keyword evidence="3" id="KW-0813">Transport</keyword>
<keyword evidence="5" id="KW-0679">Respiratory chain</keyword>
<dbReference type="GO" id="GO:0042773">
    <property type="term" value="P:ATP synthesis coupled electron transport"/>
    <property type="evidence" value="ECO:0007669"/>
    <property type="project" value="TreeGrafter"/>
</dbReference>
<evidence type="ECO:0000313" key="20">
    <source>
        <dbReference type="EMBL" id="RAK15305.1"/>
    </source>
</evidence>
<sequence>MRNLTLLTVPLLAGCAGRHNWLSSAGAEADRVEGLFWVLLIGAAVIWSAVIGAAVYAQRRQVDPGLEHQARWFIVWGGAVIPTVLVCALLIWGLVILRDITPDKGDLTVRVDGERWWWRVTYDGPDGDVVTANEIRLPLDQTALFRLTSDDVIHSFWVPAIGGKMDMIPGRETTLALTPNKTGNWGGLCAEYCGGAHALMRFDTVVMEPDAFDAWLAAEAAPARVAPDDPGFAVFRDEGCGACHTIRGTDARGPVGPDLTHVGARARLGAGIYAMTADNMARWITDTHAMKPDADMPPYPDLSGARLEALVTFLLSLDHAE</sequence>